<gene>
    <name evidence="1" type="primary">BOR4_8</name>
    <name evidence="1" type="ORF">PIB30_049784</name>
</gene>
<proteinExistence type="predicted"/>
<reference evidence="1 2" key="1">
    <citation type="journal article" date="2023" name="Plants (Basel)">
        <title>Bridging the Gap: Combining Genomics and Transcriptomics Approaches to Understand Stylosanthes scabra, an Orphan Legume from the Brazilian Caatinga.</title>
        <authorList>
            <person name="Ferreira-Neto J.R.C."/>
            <person name="da Silva M.D."/>
            <person name="Binneck E."/>
            <person name="de Melo N.F."/>
            <person name="da Silva R.H."/>
            <person name="de Melo A.L.T.M."/>
            <person name="Pandolfi V."/>
            <person name="Bustamante F.O."/>
            <person name="Brasileiro-Vidal A.C."/>
            <person name="Benko-Iseppon A.M."/>
        </authorList>
    </citation>
    <scope>NUCLEOTIDE SEQUENCE [LARGE SCALE GENOMIC DNA]</scope>
    <source>
        <tissue evidence="1">Leaves</tissue>
    </source>
</reference>
<accession>A0ABU6ZG68</accession>
<evidence type="ECO:0000313" key="1">
    <source>
        <dbReference type="EMBL" id="MED6220956.1"/>
    </source>
</evidence>
<name>A0ABU6ZG68_9FABA</name>
<keyword evidence="2" id="KW-1185">Reference proteome</keyword>
<comment type="caution">
    <text evidence="1">The sequence shown here is derived from an EMBL/GenBank/DDBJ whole genome shotgun (WGS) entry which is preliminary data.</text>
</comment>
<dbReference type="Proteomes" id="UP001341840">
    <property type="component" value="Unassembled WGS sequence"/>
</dbReference>
<evidence type="ECO:0000313" key="2">
    <source>
        <dbReference type="Proteomes" id="UP001341840"/>
    </source>
</evidence>
<protein>
    <submittedName>
        <fullName evidence="1">Boron transporter 4</fullName>
    </submittedName>
</protein>
<sequence>MQLNMKIEEIAGAPPRLSFKGVGELSDIVVGSRENGDGEMLDELLTTSRGEVKVRTSSFNEERQSQLYQDEIEDITLGRENEERCCEKMQKP</sequence>
<organism evidence="1 2">
    <name type="scientific">Stylosanthes scabra</name>
    <dbReference type="NCBI Taxonomy" id="79078"/>
    <lineage>
        <taxon>Eukaryota</taxon>
        <taxon>Viridiplantae</taxon>
        <taxon>Streptophyta</taxon>
        <taxon>Embryophyta</taxon>
        <taxon>Tracheophyta</taxon>
        <taxon>Spermatophyta</taxon>
        <taxon>Magnoliopsida</taxon>
        <taxon>eudicotyledons</taxon>
        <taxon>Gunneridae</taxon>
        <taxon>Pentapetalae</taxon>
        <taxon>rosids</taxon>
        <taxon>fabids</taxon>
        <taxon>Fabales</taxon>
        <taxon>Fabaceae</taxon>
        <taxon>Papilionoideae</taxon>
        <taxon>50 kb inversion clade</taxon>
        <taxon>dalbergioids sensu lato</taxon>
        <taxon>Dalbergieae</taxon>
        <taxon>Pterocarpus clade</taxon>
        <taxon>Stylosanthes</taxon>
    </lineage>
</organism>
<dbReference type="EMBL" id="JASCZI010272197">
    <property type="protein sequence ID" value="MED6220956.1"/>
    <property type="molecule type" value="Genomic_DNA"/>
</dbReference>